<dbReference type="CDD" id="cd00859">
    <property type="entry name" value="HisRS_anticodon"/>
    <property type="match status" value="1"/>
</dbReference>
<dbReference type="InterPro" id="IPR004154">
    <property type="entry name" value="Anticodon-bd"/>
</dbReference>
<gene>
    <name evidence="11" type="ORF">TcWFU_002580</name>
</gene>
<dbReference type="Gene3D" id="3.40.50.800">
    <property type="entry name" value="Anticodon-binding domain"/>
    <property type="match status" value="1"/>
</dbReference>
<dbReference type="GO" id="GO:0016874">
    <property type="term" value="F:ligase activity"/>
    <property type="evidence" value="ECO:0007669"/>
    <property type="project" value="UniProtKB-KW"/>
</dbReference>
<evidence type="ECO:0000256" key="6">
    <source>
        <dbReference type="ARBA" id="ARBA00022917"/>
    </source>
</evidence>
<dbReference type="InterPro" id="IPR045864">
    <property type="entry name" value="aa-tRNA-synth_II/BPL/LPL"/>
</dbReference>
<evidence type="ECO:0000313" key="11">
    <source>
        <dbReference type="EMBL" id="KAL5109968.1"/>
    </source>
</evidence>
<dbReference type="Gene3D" id="3.30.930.10">
    <property type="entry name" value="Bira Bifunctional Protein, Domain 2"/>
    <property type="match status" value="1"/>
</dbReference>
<reference evidence="11 12" key="1">
    <citation type="journal article" date="2022" name="Front. Cell. Infect. Microbiol.">
        <title>The Genomes of Two Strains of Taenia crassiceps the Animal Model for the Study of Human Cysticercosis.</title>
        <authorList>
            <person name="Bobes R.J."/>
            <person name="Estrada K."/>
            <person name="Rios-Valencia D.G."/>
            <person name="Calderon-Gallegos A."/>
            <person name="de la Torre P."/>
            <person name="Carrero J.C."/>
            <person name="Sanchez-Flores A."/>
            <person name="Laclette J.P."/>
        </authorList>
    </citation>
    <scope>NUCLEOTIDE SEQUENCE [LARGE SCALE GENOMIC DNA]</scope>
    <source>
        <strain evidence="11">WFUcys</strain>
    </source>
</reference>
<evidence type="ECO:0000256" key="2">
    <source>
        <dbReference type="ARBA" id="ARBA00012815"/>
    </source>
</evidence>
<evidence type="ECO:0000256" key="5">
    <source>
        <dbReference type="ARBA" id="ARBA00022840"/>
    </source>
</evidence>
<keyword evidence="12" id="KW-1185">Reference proteome</keyword>
<name>A0ABR4QJH6_9CEST</name>
<evidence type="ECO:0000313" key="12">
    <source>
        <dbReference type="Proteomes" id="UP001651158"/>
    </source>
</evidence>
<dbReference type="Pfam" id="PF03129">
    <property type="entry name" value="HGTP_anticodon"/>
    <property type="match status" value="1"/>
</dbReference>
<sequence length="603" mass="66587">MQNRHNEASSEQQVQELGKKIASSEISEQSFVLKAPKVFGVIQDCFKRHDAVSIETPVFELKEVLTGKYGEESKLIYNLEDQGGELLSLRYDLTVPFARYVAMNKIMNIKRYQIGKVYRRDQPAINRGRFREFYQCDFDIAGNYGLMLADAECLRIVYEVLRDLNLGDFIIKVNHRRFLDGLFSTIGVPPEKFTTTCSSVDKLDKATWEDVKQELLHKGLSPETVGLIGRYTQIAGGAEVLDKLEADPRLANSTDIQDALKEMRTLLDYCQAMGIMSKLKLDLSLARGLDYYTGVIYEAVLIGFTSDVKRQPEMEGTSAPERPPSSKKSKKKSRQKALEVEEDSCATEGAVGSVAGGGRYDNLVALFTPNSLKVPCVGVSFGIERLLAISEMLARRRAATGDTSDVTTVRATETEVMVIVAHKGLIAPRLQLAQELWDAKIKTAFSHKAQPKLLDQLQYCESTGIPLAVLIGEAELQRGIVKLRCISSRREREVARADLPAAIRMTIGSSMLQDGSTQHCEGSGVVADTKRIVSCSLSALVRTCQLFHILEAHPTEATIASASQHRRVRTCVPVAAVLCAQHTTSNALNATDCDRLTSDDASP</sequence>
<keyword evidence="3 11" id="KW-0436">Ligase</keyword>
<comment type="similarity">
    <text evidence="1">Belongs to the class-II aminoacyl-tRNA synthetase family.</text>
</comment>
<dbReference type="PANTHER" id="PTHR11476:SF7">
    <property type="entry name" value="HISTIDINE--TRNA LIGASE"/>
    <property type="match status" value="1"/>
</dbReference>
<comment type="caution">
    <text evidence="11">The sequence shown here is derived from an EMBL/GenBank/DDBJ whole genome shotgun (WGS) entry which is preliminary data.</text>
</comment>
<evidence type="ECO:0000256" key="7">
    <source>
        <dbReference type="ARBA" id="ARBA00023146"/>
    </source>
</evidence>
<feature type="compositionally biased region" description="Basic residues" evidence="9">
    <location>
        <begin position="325"/>
        <end position="335"/>
    </location>
</feature>
<dbReference type="InterPro" id="IPR036621">
    <property type="entry name" value="Anticodon-bd_dom_sf"/>
</dbReference>
<keyword evidence="6" id="KW-0648">Protein biosynthesis</keyword>
<evidence type="ECO:0000256" key="4">
    <source>
        <dbReference type="ARBA" id="ARBA00022741"/>
    </source>
</evidence>
<evidence type="ECO:0000256" key="8">
    <source>
        <dbReference type="ARBA" id="ARBA00047639"/>
    </source>
</evidence>
<dbReference type="PANTHER" id="PTHR11476">
    <property type="entry name" value="HISTIDYL-TRNA SYNTHETASE"/>
    <property type="match status" value="1"/>
</dbReference>
<keyword evidence="7" id="KW-0030">Aminoacyl-tRNA synthetase</keyword>
<feature type="region of interest" description="Disordered" evidence="9">
    <location>
        <begin position="311"/>
        <end position="341"/>
    </location>
</feature>
<dbReference type="CDD" id="cd00773">
    <property type="entry name" value="HisRS-like_core"/>
    <property type="match status" value="1"/>
</dbReference>
<keyword evidence="5" id="KW-0067">ATP-binding</keyword>
<dbReference type="EC" id="6.1.1.21" evidence="2"/>
<proteinExistence type="inferred from homology"/>
<comment type="catalytic activity">
    <reaction evidence="8">
        <text>tRNA(His) + L-histidine + ATP = L-histidyl-tRNA(His) + AMP + diphosphate + H(+)</text>
        <dbReference type="Rhea" id="RHEA:17313"/>
        <dbReference type="Rhea" id="RHEA-COMP:9665"/>
        <dbReference type="Rhea" id="RHEA-COMP:9689"/>
        <dbReference type="ChEBI" id="CHEBI:15378"/>
        <dbReference type="ChEBI" id="CHEBI:30616"/>
        <dbReference type="ChEBI" id="CHEBI:33019"/>
        <dbReference type="ChEBI" id="CHEBI:57595"/>
        <dbReference type="ChEBI" id="CHEBI:78442"/>
        <dbReference type="ChEBI" id="CHEBI:78527"/>
        <dbReference type="ChEBI" id="CHEBI:456215"/>
        <dbReference type="EC" id="6.1.1.21"/>
    </reaction>
</comment>
<dbReference type="InterPro" id="IPR006195">
    <property type="entry name" value="aa-tRNA-synth_II"/>
</dbReference>
<evidence type="ECO:0000259" key="10">
    <source>
        <dbReference type="PROSITE" id="PS50862"/>
    </source>
</evidence>
<dbReference type="SUPFAM" id="SSF55681">
    <property type="entry name" value="Class II aaRS and biotin synthetases"/>
    <property type="match status" value="1"/>
</dbReference>
<dbReference type="SUPFAM" id="SSF52954">
    <property type="entry name" value="Class II aaRS ABD-related"/>
    <property type="match status" value="1"/>
</dbReference>
<feature type="domain" description="Aminoacyl-transfer RNA synthetases class-II family profile" evidence="10">
    <location>
        <begin position="37"/>
        <end position="389"/>
    </location>
</feature>
<dbReference type="Pfam" id="PF13393">
    <property type="entry name" value="tRNA-synt_His"/>
    <property type="match status" value="1"/>
</dbReference>
<evidence type="ECO:0000256" key="3">
    <source>
        <dbReference type="ARBA" id="ARBA00022598"/>
    </source>
</evidence>
<accession>A0ABR4QJH6</accession>
<evidence type="ECO:0000256" key="9">
    <source>
        <dbReference type="SAM" id="MobiDB-lite"/>
    </source>
</evidence>
<dbReference type="Proteomes" id="UP001651158">
    <property type="component" value="Unassembled WGS sequence"/>
</dbReference>
<dbReference type="PROSITE" id="PS50862">
    <property type="entry name" value="AA_TRNA_LIGASE_II"/>
    <property type="match status" value="1"/>
</dbReference>
<organism evidence="11 12">
    <name type="scientific">Taenia crassiceps</name>
    <dbReference type="NCBI Taxonomy" id="6207"/>
    <lineage>
        <taxon>Eukaryota</taxon>
        <taxon>Metazoa</taxon>
        <taxon>Spiralia</taxon>
        <taxon>Lophotrochozoa</taxon>
        <taxon>Platyhelminthes</taxon>
        <taxon>Cestoda</taxon>
        <taxon>Eucestoda</taxon>
        <taxon>Cyclophyllidea</taxon>
        <taxon>Taeniidae</taxon>
        <taxon>Taenia</taxon>
    </lineage>
</organism>
<protein>
    <recommendedName>
        <fullName evidence="2">histidine--tRNA ligase</fullName>
        <ecNumber evidence="2">6.1.1.21</ecNumber>
    </recommendedName>
</protein>
<dbReference type="EMBL" id="JAKROA010000002">
    <property type="protein sequence ID" value="KAL5109968.1"/>
    <property type="molecule type" value="Genomic_DNA"/>
</dbReference>
<evidence type="ECO:0000256" key="1">
    <source>
        <dbReference type="ARBA" id="ARBA00008226"/>
    </source>
</evidence>
<dbReference type="InterPro" id="IPR033656">
    <property type="entry name" value="HisRS_anticodon"/>
</dbReference>
<dbReference type="InterPro" id="IPR041715">
    <property type="entry name" value="HisRS-like_core"/>
</dbReference>
<keyword evidence="4" id="KW-0547">Nucleotide-binding</keyword>